<dbReference type="EMBL" id="JAFEUM010000003">
    <property type="protein sequence ID" value="MBM7036863.1"/>
    <property type="molecule type" value="Genomic_DNA"/>
</dbReference>
<evidence type="ECO:0000313" key="4">
    <source>
        <dbReference type="Proteomes" id="UP000809621"/>
    </source>
</evidence>
<dbReference type="SUPFAM" id="SSF141868">
    <property type="entry name" value="EAL domain-like"/>
    <property type="match status" value="1"/>
</dbReference>
<feature type="domain" description="EAL" evidence="1">
    <location>
        <begin position="1"/>
        <end position="204"/>
    </location>
</feature>
<accession>A0ABS2HKZ0</accession>
<protein>
    <submittedName>
        <fullName evidence="3">EAL domain-containing protein</fullName>
    </submittedName>
</protein>
<dbReference type="SUPFAM" id="SSF109604">
    <property type="entry name" value="HD-domain/PDEase-like"/>
    <property type="match status" value="1"/>
</dbReference>
<dbReference type="PIRSF" id="PIRSF003180">
    <property type="entry name" value="DiGMPpdiest_YuxH"/>
    <property type="match status" value="1"/>
</dbReference>
<proteinExistence type="predicted"/>
<dbReference type="PROSITE" id="PS51833">
    <property type="entry name" value="HDOD"/>
    <property type="match status" value="1"/>
</dbReference>
<evidence type="ECO:0000259" key="2">
    <source>
        <dbReference type="PROSITE" id="PS51833"/>
    </source>
</evidence>
<gene>
    <name evidence="3" type="ORF">JQC93_10665</name>
</gene>
<dbReference type="Gene3D" id="1.10.3210.10">
    <property type="entry name" value="Hypothetical protein af1432"/>
    <property type="match status" value="1"/>
</dbReference>
<feature type="domain" description="HDOD" evidence="2">
    <location>
        <begin position="198"/>
        <end position="384"/>
    </location>
</feature>
<name>A0ABS2HKZ0_9VIBR</name>
<comment type="caution">
    <text evidence="3">The sequence shown here is derived from an EMBL/GenBank/DDBJ whole genome shotgun (WGS) entry which is preliminary data.</text>
</comment>
<dbReference type="RefSeq" id="WP_205158411.1">
    <property type="nucleotide sequence ID" value="NZ_JAFEUM010000003.1"/>
</dbReference>
<dbReference type="InterPro" id="IPR013976">
    <property type="entry name" value="HDOD"/>
</dbReference>
<dbReference type="Pfam" id="PF08668">
    <property type="entry name" value="HDOD"/>
    <property type="match status" value="1"/>
</dbReference>
<dbReference type="Gene3D" id="3.20.20.450">
    <property type="entry name" value="EAL domain"/>
    <property type="match status" value="1"/>
</dbReference>
<dbReference type="InterPro" id="IPR001633">
    <property type="entry name" value="EAL_dom"/>
</dbReference>
<dbReference type="PANTHER" id="PTHR33525:SF4">
    <property type="entry name" value="CYCLIC DI-GMP PHOSPHODIESTERASE CDGJ"/>
    <property type="match status" value="1"/>
</dbReference>
<reference evidence="3 4" key="1">
    <citation type="submission" date="2021-02" db="EMBL/GenBank/DDBJ databases">
        <authorList>
            <person name="Park J.-S."/>
        </authorList>
    </citation>
    <scope>NUCLEOTIDE SEQUENCE [LARGE SCALE GENOMIC DNA]</scope>
    <source>
        <strain evidence="3 4">188UL20-2</strain>
    </source>
</reference>
<sequence length="407" mass="46933">MTFSYVARQPILNSKRQTFGYELLYRDGPKNTFPEIEPEKATSRLLSDNFFDSNSSLLESKLAFVNFPQQSIINLVPGLFPKEQIVIEILEESEPNDQLFDAVKYLYNQGYRFALDDFQPSLRWKRFLPFVWIIKFDIRLIPVEKAQIFIDSMRGYDIHFLAEKVETYEEFEQAKQAGFELYQGYFFSRPEMLQKKAIEPTFLTIVQLLKEVSKRSINYTYVESLITQDLSLSYKLLKFVNSSALISNEIKSFRQALAYLGEDRLRRFISLVAIASTNNNKPSSLYGLSLQRARFAELLVVHGQNQVDHSKAFLTGMFSVLDSLLDRPLPELLNDIPLDPDIKLALNKREGPLGTMINLIEAYEQADWTTVQQISDCCGVAQPFIGECYEQSMQWSNQVKRSNKSSG</sequence>
<dbReference type="PROSITE" id="PS50883">
    <property type="entry name" value="EAL"/>
    <property type="match status" value="1"/>
</dbReference>
<keyword evidence="4" id="KW-1185">Reference proteome</keyword>
<dbReference type="SMART" id="SM00052">
    <property type="entry name" value="EAL"/>
    <property type="match status" value="1"/>
</dbReference>
<organism evidence="3 4">
    <name type="scientific">Vibrio ulleungensis</name>
    <dbReference type="NCBI Taxonomy" id="2807619"/>
    <lineage>
        <taxon>Bacteria</taxon>
        <taxon>Pseudomonadati</taxon>
        <taxon>Pseudomonadota</taxon>
        <taxon>Gammaproteobacteria</taxon>
        <taxon>Vibrionales</taxon>
        <taxon>Vibrionaceae</taxon>
        <taxon>Vibrio</taxon>
    </lineage>
</organism>
<evidence type="ECO:0000259" key="1">
    <source>
        <dbReference type="PROSITE" id="PS50883"/>
    </source>
</evidence>
<dbReference type="PANTHER" id="PTHR33525">
    <property type="match status" value="1"/>
</dbReference>
<evidence type="ECO:0000313" key="3">
    <source>
        <dbReference type="EMBL" id="MBM7036863.1"/>
    </source>
</evidence>
<dbReference type="InterPro" id="IPR035919">
    <property type="entry name" value="EAL_sf"/>
</dbReference>
<dbReference type="InterPro" id="IPR052340">
    <property type="entry name" value="RNase_Y/CdgJ"/>
</dbReference>
<dbReference type="Proteomes" id="UP000809621">
    <property type="component" value="Unassembled WGS sequence"/>
</dbReference>
<dbReference type="Pfam" id="PF00563">
    <property type="entry name" value="EAL"/>
    <property type="match status" value="1"/>
</dbReference>
<dbReference type="InterPro" id="IPR014408">
    <property type="entry name" value="dGMP_Pdiesterase_EAL/HD-GYP"/>
</dbReference>